<evidence type="ECO:0000313" key="2">
    <source>
        <dbReference type="EMBL" id="MBB3128527.1"/>
    </source>
</evidence>
<dbReference type="EMBL" id="JACHXJ010000002">
    <property type="protein sequence ID" value="MBB3128527.1"/>
    <property type="molecule type" value="Genomic_DNA"/>
</dbReference>
<keyword evidence="1" id="KW-0472">Membrane</keyword>
<accession>A0A839TV10</accession>
<protein>
    <submittedName>
        <fullName evidence="2">Uncharacterized protein</fullName>
    </submittedName>
</protein>
<dbReference type="Proteomes" id="UP000517523">
    <property type="component" value="Unassembled WGS sequence"/>
</dbReference>
<keyword evidence="1" id="KW-0812">Transmembrane</keyword>
<organism evidence="2 3">
    <name type="scientific">Paenibacillus rhizosphaerae</name>
    <dbReference type="NCBI Taxonomy" id="297318"/>
    <lineage>
        <taxon>Bacteria</taxon>
        <taxon>Bacillati</taxon>
        <taxon>Bacillota</taxon>
        <taxon>Bacilli</taxon>
        <taxon>Bacillales</taxon>
        <taxon>Paenibacillaceae</taxon>
        <taxon>Paenibacillus</taxon>
    </lineage>
</organism>
<proteinExistence type="predicted"/>
<dbReference type="RefSeq" id="WP_183582689.1">
    <property type="nucleotide sequence ID" value="NZ_JACHXJ010000002.1"/>
</dbReference>
<sequence>MRKIDWIKVILALSLFVNVFLFMNHKHDNRNQELKYEILNASIYRDLAQLEATIQDQKDHNWKNEALVVQKLDDAMESIIMRIGMEREDDKETLLWKLHDYMKKIVVGDGTLSLDISLNDKQRADYIYLGEKLRSSGWSFNRRFDTNWDNFSLKLQELVTES</sequence>
<evidence type="ECO:0000313" key="3">
    <source>
        <dbReference type="Proteomes" id="UP000517523"/>
    </source>
</evidence>
<name>A0A839TV10_9BACL</name>
<comment type="caution">
    <text evidence="2">The sequence shown here is derived from an EMBL/GenBank/DDBJ whole genome shotgun (WGS) entry which is preliminary data.</text>
</comment>
<feature type="transmembrane region" description="Helical" evidence="1">
    <location>
        <begin position="6"/>
        <end position="23"/>
    </location>
</feature>
<reference evidence="2 3" key="1">
    <citation type="submission" date="2020-08" db="EMBL/GenBank/DDBJ databases">
        <title>Genomic Encyclopedia of Type Strains, Phase III (KMG-III): the genomes of soil and plant-associated and newly described type strains.</title>
        <authorList>
            <person name="Whitman W."/>
        </authorList>
    </citation>
    <scope>NUCLEOTIDE SEQUENCE [LARGE SCALE GENOMIC DNA]</scope>
    <source>
        <strain evidence="2 3">CECT 5831</strain>
    </source>
</reference>
<dbReference type="AlphaFoldDB" id="A0A839TV10"/>
<gene>
    <name evidence="2" type="ORF">FHS19_003181</name>
</gene>
<keyword evidence="1" id="KW-1133">Transmembrane helix</keyword>
<evidence type="ECO:0000256" key="1">
    <source>
        <dbReference type="SAM" id="Phobius"/>
    </source>
</evidence>